<comment type="caution">
    <text evidence="1">The sequence shown here is derived from an EMBL/GenBank/DDBJ whole genome shotgun (WGS) entry which is preliminary data.</text>
</comment>
<dbReference type="Proteomes" id="UP001501536">
    <property type="component" value="Unassembled WGS sequence"/>
</dbReference>
<evidence type="ECO:0000313" key="2">
    <source>
        <dbReference type="Proteomes" id="UP001501536"/>
    </source>
</evidence>
<organism evidence="1 2">
    <name type="scientific">Zhihengliuella alba</name>
    <dbReference type="NCBI Taxonomy" id="547018"/>
    <lineage>
        <taxon>Bacteria</taxon>
        <taxon>Bacillati</taxon>
        <taxon>Actinomycetota</taxon>
        <taxon>Actinomycetes</taxon>
        <taxon>Micrococcales</taxon>
        <taxon>Micrococcaceae</taxon>
        <taxon>Zhihengliuella</taxon>
    </lineage>
</organism>
<gene>
    <name evidence="1" type="ORF">GCM10022377_10000</name>
</gene>
<reference evidence="2" key="1">
    <citation type="journal article" date="2019" name="Int. J. Syst. Evol. Microbiol.">
        <title>The Global Catalogue of Microorganisms (GCM) 10K type strain sequencing project: providing services to taxonomists for standard genome sequencing and annotation.</title>
        <authorList>
            <consortium name="The Broad Institute Genomics Platform"/>
            <consortium name="The Broad Institute Genome Sequencing Center for Infectious Disease"/>
            <person name="Wu L."/>
            <person name="Ma J."/>
        </authorList>
    </citation>
    <scope>NUCLEOTIDE SEQUENCE [LARGE SCALE GENOMIC DNA]</scope>
    <source>
        <strain evidence="2">JCM 16961</strain>
    </source>
</reference>
<keyword evidence="2" id="KW-1185">Reference proteome</keyword>
<evidence type="ECO:0000313" key="1">
    <source>
        <dbReference type="EMBL" id="GAA3698994.1"/>
    </source>
</evidence>
<name>A0ABP7D4D6_9MICC</name>
<accession>A0ABP7D4D6</accession>
<dbReference type="EMBL" id="BAABCJ010000001">
    <property type="protein sequence ID" value="GAA3698994.1"/>
    <property type="molecule type" value="Genomic_DNA"/>
</dbReference>
<proteinExistence type="predicted"/>
<sequence>MSQSTVTLSPSIKCPDWAERQEIITETEAWFLRDLGDFRSEFTTSGDDGWLNAGITAQAVLNEVRDEEGVARLVIVRLSGFPDVDETDDGDWSVNLDQSADSLRALGRWLVAKADEAETLVAINADRYTEAAA</sequence>
<protein>
    <submittedName>
        <fullName evidence="1">Uncharacterized protein</fullName>
    </submittedName>
</protein>